<feature type="transmembrane region" description="Helical" evidence="1">
    <location>
        <begin position="35"/>
        <end position="57"/>
    </location>
</feature>
<evidence type="ECO:0000313" key="2">
    <source>
        <dbReference type="EMBL" id="RLL10957.1"/>
    </source>
</evidence>
<dbReference type="PANTHER" id="PTHR40078:SF1">
    <property type="entry name" value="INTEGRAL MEMBRANE PROTEIN"/>
    <property type="match status" value="1"/>
</dbReference>
<gene>
    <name evidence="2" type="ORF">D4A47_07820</name>
</gene>
<sequence>MSKLLVGLLLYAVGIVVFAQSGIGMAPWDVLSDGLSHTLGISLGAAVLGVSVVLLAVNWRMGIRIGLGNILDLVITGPIVDIIQAHHLIPAAQNLPQKLLMVACGLMVLNVATYFYVGAGLGAGPREGLMIGIVRRTGWSVRFTKSGLELSAILAGTLLGGRFGIATVIVALVTGPLMNLTFDLVHFDIKSVPQVYLDDQLRILRERGACRKK</sequence>
<accession>A0A498CMN4</accession>
<protein>
    <recommendedName>
        <fullName evidence="4">YitT family protein</fullName>
    </recommendedName>
</protein>
<dbReference type="InterPro" id="IPR038750">
    <property type="entry name" value="YczE/YyaS-like"/>
</dbReference>
<comment type="caution">
    <text evidence="2">The sequence shown here is derived from an EMBL/GenBank/DDBJ whole genome shotgun (WGS) entry which is preliminary data.</text>
</comment>
<organism evidence="2 3">
    <name type="scientific">Anaerotruncus massiliensis</name>
    <name type="common">ex Liu et al. 2021</name>
    <dbReference type="NCBI Taxonomy" id="2321404"/>
    <lineage>
        <taxon>Bacteria</taxon>
        <taxon>Bacillati</taxon>
        <taxon>Bacillota</taxon>
        <taxon>Clostridia</taxon>
        <taxon>Eubacteriales</taxon>
        <taxon>Oscillospiraceae</taxon>
        <taxon>Anaerotruncus</taxon>
    </lineage>
</organism>
<reference evidence="2 3" key="1">
    <citation type="submission" date="2018-10" db="EMBL/GenBank/DDBJ databases">
        <title>Anaerotruncus faecis sp. nov., isolated from human feces.</title>
        <authorList>
            <person name="Wang Y.-J."/>
        </authorList>
    </citation>
    <scope>NUCLEOTIDE SEQUENCE [LARGE SCALE GENOMIC DNA]</scope>
    <source>
        <strain evidence="2 3">22A2-44</strain>
    </source>
</reference>
<keyword evidence="1" id="KW-1133">Transmembrane helix</keyword>
<dbReference type="EMBL" id="RCHT01000011">
    <property type="protein sequence ID" value="RLL10957.1"/>
    <property type="molecule type" value="Genomic_DNA"/>
</dbReference>
<proteinExistence type="predicted"/>
<name>A0A498CMN4_9FIRM</name>
<dbReference type="Pfam" id="PF19700">
    <property type="entry name" value="DUF6198"/>
    <property type="match status" value="1"/>
</dbReference>
<keyword evidence="1" id="KW-0812">Transmembrane</keyword>
<keyword evidence="3" id="KW-1185">Reference proteome</keyword>
<dbReference type="Proteomes" id="UP000276301">
    <property type="component" value="Unassembled WGS sequence"/>
</dbReference>
<evidence type="ECO:0000256" key="1">
    <source>
        <dbReference type="SAM" id="Phobius"/>
    </source>
</evidence>
<dbReference type="PANTHER" id="PTHR40078">
    <property type="entry name" value="INTEGRAL MEMBRANE PROTEIN-RELATED"/>
    <property type="match status" value="1"/>
</dbReference>
<dbReference type="RefSeq" id="WP_121586860.1">
    <property type="nucleotide sequence ID" value="NZ_RCHT01000011.1"/>
</dbReference>
<feature type="transmembrane region" description="Helical" evidence="1">
    <location>
        <begin position="150"/>
        <end position="173"/>
    </location>
</feature>
<keyword evidence="1" id="KW-0472">Membrane</keyword>
<evidence type="ECO:0008006" key="4">
    <source>
        <dbReference type="Google" id="ProtNLM"/>
    </source>
</evidence>
<dbReference type="AlphaFoldDB" id="A0A498CMN4"/>
<feature type="transmembrane region" description="Helical" evidence="1">
    <location>
        <begin position="99"/>
        <end position="117"/>
    </location>
</feature>
<evidence type="ECO:0000313" key="3">
    <source>
        <dbReference type="Proteomes" id="UP000276301"/>
    </source>
</evidence>